<accession>A0A9P4HVJ4</accession>
<feature type="compositionally biased region" description="Polar residues" evidence="1">
    <location>
        <begin position="98"/>
        <end position="109"/>
    </location>
</feature>
<evidence type="ECO:0000313" key="2">
    <source>
        <dbReference type="EMBL" id="KAF2087592.1"/>
    </source>
</evidence>
<feature type="compositionally biased region" description="Polar residues" evidence="1">
    <location>
        <begin position="560"/>
        <end position="571"/>
    </location>
</feature>
<feature type="compositionally biased region" description="Basic and acidic residues" evidence="1">
    <location>
        <begin position="774"/>
        <end position="786"/>
    </location>
</feature>
<dbReference type="EMBL" id="ML978719">
    <property type="protein sequence ID" value="KAF2087592.1"/>
    <property type="molecule type" value="Genomic_DNA"/>
</dbReference>
<feature type="region of interest" description="Disordered" evidence="1">
    <location>
        <begin position="388"/>
        <end position="423"/>
    </location>
</feature>
<feature type="region of interest" description="Disordered" evidence="1">
    <location>
        <begin position="710"/>
        <end position="735"/>
    </location>
</feature>
<proteinExistence type="predicted"/>
<feature type="compositionally biased region" description="Polar residues" evidence="1">
    <location>
        <begin position="787"/>
        <end position="801"/>
    </location>
</feature>
<feature type="region of interest" description="Disordered" evidence="1">
    <location>
        <begin position="552"/>
        <end position="573"/>
    </location>
</feature>
<name>A0A9P4HVJ4_9PEZI</name>
<feature type="compositionally biased region" description="Low complexity" evidence="1">
    <location>
        <begin position="243"/>
        <end position="256"/>
    </location>
</feature>
<feature type="region of interest" description="Disordered" evidence="1">
    <location>
        <begin position="752"/>
        <end position="863"/>
    </location>
</feature>
<keyword evidence="3" id="KW-1185">Reference proteome</keyword>
<dbReference type="Proteomes" id="UP000799776">
    <property type="component" value="Unassembled WGS sequence"/>
</dbReference>
<sequence length="863" mass="94115">MHVFNKAQAQIRSRQSSFDATAFDESPSFDLIPPPTACSTSSRTKELPSPPGHASGDSSVRRTSIFARRARSNTATSNSSLFSRAEDSDSYLRRNSRDLSSNGSQTSLPDSAASKPKSLFPRGRRLRRESSRLNSITGVEEIEPVVDNGKRSSYLRRGSRKGSTQLETPEQFALRRRKISGPFDFHHLTHTQPKQFPALERTSQNELVAEFWAHRASQMPHAGLRGIKAEDLQFSNFSSEALSSATPSASGCSSVSQTSPDISPKGSREVLSHGPRSPAGHPPSIHHSRSFGSFSRPLPPVTSASTSLPTHVAPRRTTVQLEDGRRNSGLWNEALTLPPGAHRPSTAESLDTVTAAAPHIAHAITTPDDQALTFPAVSPAWSTDLEQVPEEPEGYFTRRSTQQSVLYSPSPEVSPKQTDGDAVRPLDQVDESAGTPVEQMSFHQELRSFAASRAGKHRPMSMMSDTLGAPFIPRKSSAALPTLERAATFKRRSTHRIMDSSWEDDIDYCYEHALEAECDYDWDRTSSFGGGDRYMAREMSFVPPHTPTIPEECEEDLISPPNNRQSGTDSFLLNPEQRGLTVPAPGSMPDLDYKSANSTSTTSVLTPLDVYATPNNRSTVVHSGDAEGFGFTPSLLCPPDYKNDVENEDLMYEDMLNDYESSDRHYPLLNSRSANTLSIGAESSQSARHSMGASSYDSSLQSAACSLASPVRRSRGSMGSVPELVHSRRARKTMEKMVDQLSKDMQSTLAHLDDEEGNDGSAATAGQTFFADTDDSRPATAEEQRSRPTTSAGQATKTFGPTTPPQHKHNRSDASEKLLNGTPALSSPNRGPRSRAASNARRPNQAYTLSLFPAPPKAAEREP</sequence>
<feature type="compositionally biased region" description="Low complexity" evidence="1">
    <location>
        <begin position="829"/>
        <end position="844"/>
    </location>
</feature>
<feature type="region of interest" description="Disordered" evidence="1">
    <location>
        <begin position="243"/>
        <end position="331"/>
    </location>
</feature>
<evidence type="ECO:0008006" key="4">
    <source>
        <dbReference type="Google" id="ProtNLM"/>
    </source>
</evidence>
<protein>
    <recommendedName>
        <fullName evidence="4">CRIB domain-containing protein</fullName>
    </recommendedName>
</protein>
<evidence type="ECO:0000313" key="3">
    <source>
        <dbReference type="Proteomes" id="UP000799776"/>
    </source>
</evidence>
<dbReference type="AlphaFoldDB" id="A0A9P4HVJ4"/>
<feature type="region of interest" description="Disordered" evidence="1">
    <location>
        <begin position="1"/>
        <end position="132"/>
    </location>
</feature>
<feature type="compositionally biased region" description="Polar residues" evidence="1">
    <location>
        <begin position="72"/>
        <end position="82"/>
    </location>
</feature>
<comment type="caution">
    <text evidence="2">The sequence shown here is derived from an EMBL/GenBank/DDBJ whole genome shotgun (WGS) entry which is preliminary data.</text>
</comment>
<feature type="compositionally biased region" description="Polar residues" evidence="1">
    <location>
        <begin position="7"/>
        <end position="19"/>
    </location>
</feature>
<organism evidence="2 3">
    <name type="scientific">Saccharata proteae CBS 121410</name>
    <dbReference type="NCBI Taxonomy" id="1314787"/>
    <lineage>
        <taxon>Eukaryota</taxon>
        <taxon>Fungi</taxon>
        <taxon>Dikarya</taxon>
        <taxon>Ascomycota</taxon>
        <taxon>Pezizomycotina</taxon>
        <taxon>Dothideomycetes</taxon>
        <taxon>Dothideomycetes incertae sedis</taxon>
        <taxon>Botryosphaeriales</taxon>
        <taxon>Saccharataceae</taxon>
        <taxon>Saccharata</taxon>
    </lineage>
</organism>
<evidence type="ECO:0000256" key="1">
    <source>
        <dbReference type="SAM" id="MobiDB-lite"/>
    </source>
</evidence>
<feature type="compositionally biased region" description="Polar residues" evidence="1">
    <location>
        <begin position="398"/>
        <end position="407"/>
    </location>
</feature>
<feature type="compositionally biased region" description="Basic and acidic residues" evidence="1">
    <location>
        <begin position="84"/>
        <end position="97"/>
    </location>
</feature>
<reference evidence="2" key="1">
    <citation type="journal article" date="2020" name="Stud. Mycol.">
        <title>101 Dothideomycetes genomes: a test case for predicting lifestyles and emergence of pathogens.</title>
        <authorList>
            <person name="Haridas S."/>
            <person name="Albert R."/>
            <person name="Binder M."/>
            <person name="Bloem J."/>
            <person name="Labutti K."/>
            <person name="Salamov A."/>
            <person name="Andreopoulos B."/>
            <person name="Baker S."/>
            <person name="Barry K."/>
            <person name="Bills G."/>
            <person name="Bluhm B."/>
            <person name="Cannon C."/>
            <person name="Castanera R."/>
            <person name="Culley D."/>
            <person name="Daum C."/>
            <person name="Ezra D."/>
            <person name="Gonzalez J."/>
            <person name="Henrissat B."/>
            <person name="Kuo A."/>
            <person name="Liang C."/>
            <person name="Lipzen A."/>
            <person name="Lutzoni F."/>
            <person name="Magnuson J."/>
            <person name="Mondo S."/>
            <person name="Nolan M."/>
            <person name="Ohm R."/>
            <person name="Pangilinan J."/>
            <person name="Park H.-J."/>
            <person name="Ramirez L."/>
            <person name="Alfaro M."/>
            <person name="Sun H."/>
            <person name="Tritt A."/>
            <person name="Yoshinaga Y."/>
            <person name="Zwiers L.-H."/>
            <person name="Turgeon B."/>
            <person name="Goodwin S."/>
            <person name="Spatafora J."/>
            <person name="Crous P."/>
            <person name="Grigoriev I."/>
        </authorList>
    </citation>
    <scope>NUCLEOTIDE SEQUENCE</scope>
    <source>
        <strain evidence="2">CBS 121410</strain>
    </source>
</reference>
<dbReference type="OrthoDB" id="24581at2759"/>
<gene>
    <name evidence="2" type="ORF">K490DRAFT_65423</name>
</gene>